<sequence>MEERIIPSKFLLIVSLWLSLSNFPFEAYGDASAAPCLNCSNKCEYPCQQPSPPNPEYSSFEAPPPPSGYSIYQAPPPPPPHEKGQSKCPPAPAPPAAVGVQCCNTSAPYIYAPPNPYSYVPYGEGQSSASTLVPVLVPLVLLFPCSNIFVM</sequence>
<name>A0AAN9J0V1_CROPI</name>
<keyword evidence="2" id="KW-0732">Signal</keyword>
<protein>
    <submittedName>
        <fullName evidence="3">Uncharacterized protein</fullName>
    </submittedName>
</protein>
<dbReference type="Proteomes" id="UP001372338">
    <property type="component" value="Unassembled WGS sequence"/>
</dbReference>
<comment type="caution">
    <text evidence="3">The sequence shown here is derived from an EMBL/GenBank/DDBJ whole genome shotgun (WGS) entry which is preliminary data.</text>
</comment>
<evidence type="ECO:0000313" key="3">
    <source>
        <dbReference type="EMBL" id="KAK7289586.1"/>
    </source>
</evidence>
<evidence type="ECO:0000256" key="1">
    <source>
        <dbReference type="SAM" id="MobiDB-lite"/>
    </source>
</evidence>
<gene>
    <name evidence="3" type="ORF">RIF29_03334</name>
</gene>
<evidence type="ECO:0000313" key="4">
    <source>
        <dbReference type="Proteomes" id="UP001372338"/>
    </source>
</evidence>
<feature type="signal peptide" evidence="2">
    <location>
        <begin position="1"/>
        <end position="29"/>
    </location>
</feature>
<proteinExistence type="predicted"/>
<reference evidence="3 4" key="1">
    <citation type="submission" date="2024-01" db="EMBL/GenBank/DDBJ databases">
        <title>The genomes of 5 underutilized Papilionoideae crops provide insights into root nodulation and disease resistanc.</title>
        <authorList>
            <person name="Yuan L."/>
        </authorList>
    </citation>
    <scope>NUCLEOTIDE SEQUENCE [LARGE SCALE GENOMIC DNA]</scope>
    <source>
        <strain evidence="3">ZHUSHIDOU_FW_LH</strain>
        <tissue evidence="3">Leaf</tissue>
    </source>
</reference>
<organism evidence="3 4">
    <name type="scientific">Crotalaria pallida</name>
    <name type="common">Smooth rattlebox</name>
    <name type="synonym">Crotalaria striata</name>
    <dbReference type="NCBI Taxonomy" id="3830"/>
    <lineage>
        <taxon>Eukaryota</taxon>
        <taxon>Viridiplantae</taxon>
        <taxon>Streptophyta</taxon>
        <taxon>Embryophyta</taxon>
        <taxon>Tracheophyta</taxon>
        <taxon>Spermatophyta</taxon>
        <taxon>Magnoliopsida</taxon>
        <taxon>eudicotyledons</taxon>
        <taxon>Gunneridae</taxon>
        <taxon>Pentapetalae</taxon>
        <taxon>rosids</taxon>
        <taxon>fabids</taxon>
        <taxon>Fabales</taxon>
        <taxon>Fabaceae</taxon>
        <taxon>Papilionoideae</taxon>
        <taxon>50 kb inversion clade</taxon>
        <taxon>genistoids sensu lato</taxon>
        <taxon>core genistoids</taxon>
        <taxon>Crotalarieae</taxon>
        <taxon>Crotalaria</taxon>
    </lineage>
</organism>
<feature type="chain" id="PRO_5042964666" evidence="2">
    <location>
        <begin position="30"/>
        <end position="151"/>
    </location>
</feature>
<keyword evidence="4" id="KW-1185">Reference proteome</keyword>
<evidence type="ECO:0000256" key="2">
    <source>
        <dbReference type="SAM" id="SignalP"/>
    </source>
</evidence>
<feature type="region of interest" description="Disordered" evidence="1">
    <location>
        <begin position="46"/>
        <end position="92"/>
    </location>
</feature>
<accession>A0AAN9J0V1</accession>
<dbReference type="EMBL" id="JAYWIO010000001">
    <property type="protein sequence ID" value="KAK7289586.1"/>
    <property type="molecule type" value="Genomic_DNA"/>
</dbReference>
<dbReference type="AlphaFoldDB" id="A0AAN9J0V1"/>